<dbReference type="Proteomes" id="UP000823561">
    <property type="component" value="Chromosome 1"/>
</dbReference>
<organism evidence="2 3">
    <name type="scientific">Alosa alosa</name>
    <name type="common">allis shad</name>
    <dbReference type="NCBI Taxonomy" id="278164"/>
    <lineage>
        <taxon>Eukaryota</taxon>
        <taxon>Metazoa</taxon>
        <taxon>Chordata</taxon>
        <taxon>Craniata</taxon>
        <taxon>Vertebrata</taxon>
        <taxon>Euteleostomi</taxon>
        <taxon>Actinopterygii</taxon>
        <taxon>Neopterygii</taxon>
        <taxon>Teleostei</taxon>
        <taxon>Clupei</taxon>
        <taxon>Clupeiformes</taxon>
        <taxon>Clupeoidei</taxon>
        <taxon>Clupeidae</taxon>
        <taxon>Alosa</taxon>
    </lineage>
</organism>
<dbReference type="PANTHER" id="PTHR38654">
    <property type="entry name" value="BUCKY BALL-RELATED"/>
    <property type="match status" value="1"/>
</dbReference>
<feature type="compositionally biased region" description="Low complexity" evidence="1">
    <location>
        <begin position="609"/>
        <end position="618"/>
    </location>
</feature>
<reference evidence="2 3" key="1">
    <citation type="submission" date="2020-10" db="EMBL/GenBank/DDBJ databases">
        <title>Chromosome-scale genome assembly of the Allis shad, Alosa alosa.</title>
        <authorList>
            <person name="Margot Z."/>
            <person name="Christophe K."/>
            <person name="Cabau C."/>
            <person name="Louis A."/>
            <person name="Berthelot C."/>
            <person name="Parey E."/>
            <person name="Roest Crollius H."/>
            <person name="Montfort J."/>
            <person name="Robinson-Rechavi M."/>
            <person name="Bucao C."/>
            <person name="Bouchez O."/>
            <person name="Gislard M."/>
            <person name="Lluch J."/>
            <person name="Milhes M."/>
            <person name="Lampietro C."/>
            <person name="Lopez Roques C."/>
            <person name="Donnadieu C."/>
            <person name="Braasch I."/>
            <person name="Desvignes T."/>
            <person name="Postlethwait J."/>
            <person name="Bobe J."/>
            <person name="Guiguen Y."/>
        </authorList>
    </citation>
    <scope>NUCLEOTIDE SEQUENCE [LARGE SCALE GENOMIC DNA]</scope>
    <source>
        <strain evidence="2">M-15738</strain>
        <tissue evidence="2">Blood</tissue>
    </source>
</reference>
<sequence length="706" mass="78079">MWRPTDKQKLACRCTFFPPHVHVLSRSLKYCSVQYPVLCLFVPVGEMEDMKNQYPLNGNWGHPLHHTRPFLYVPQPTQPYFTSYPWNMNPYSQYGFPWPAMSYGRYMAPVQYMQQPYVVPQAPLYPTDYRRSFSHHYSFPSTQDGNYPNHAEQSSLQRETACSEAQTEPYDVVSDTDPPAEDLGSNRAVVSSTPAAVLYPGKEEVPSGSDRPVLDAPLPQRVRFNSQKQGDPAIQQSSLGESSAAFYDAESSQGCLEQCVLSDVMPLDGSSIHDVCLTGKGTESDQPLLSQNLAVQDGQQMEDGASTPYPDSGVHDCGPSNQSLESKEANSPSESLHSKDDSNLVRGSDPIPEADSPVSPGSGDVEDLPFRILRLPCTKMTTTSLLEKSNPLWCAEKVSSLLPPVRSLLSTGSYSYYPHADQERQSVLSPSLDELSSRDELFTDVEDVDLVSEPVCVQGDRLDDEGNDSYSALRKGDLGSAGSEEHCTACQETCSTCGLSLRASSPEFAHADYPEMTDCCGRSGVLDEADSVEGEDEWSSYEAHEVPVNYRPQSSRRSASPCYRAPTHRPKQDYCGESGGTDRGEQGHGYLRECCERKAVGRTDKNTGRPSRSAPPRSYSDKQWGDCTTGPDKEGWGNGAGKPKAKPWKPGNRNQELGLKAARRGSSCKRFELPKPRRNEFDDYNDAECSHYKRGRGSAKKKGTRY</sequence>
<feature type="compositionally biased region" description="Basic and acidic residues" evidence="1">
    <location>
        <begin position="669"/>
        <end position="681"/>
    </location>
</feature>
<feature type="compositionally biased region" description="Polar residues" evidence="1">
    <location>
        <begin position="319"/>
        <end position="335"/>
    </location>
</feature>
<feature type="region of interest" description="Disordered" evidence="1">
    <location>
        <begin position="299"/>
        <end position="365"/>
    </location>
</feature>
<accession>A0AAV6HFB0</accession>
<feature type="compositionally biased region" description="Polar residues" evidence="1">
    <location>
        <begin position="139"/>
        <end position="166"/>
    </location>
</feature>
<feature type="region of interest" description="Disordered" evidence="1">
    <location>
        <begin position="136"/>
        <end position="186"/>
    </location>
</feature>
<evidence type="ECO:0000313" key="2">
    <source>
        <dbReference type="EMBL" id="KAG5285790.1"/>
    </source>
</evidence>
<comment type="caution">
    <text evidence="2">The sequence shown here is derived from an EMBL/GenBank/DDBJ whole genome shotgun (WGS) entry which is preliminary data.</text>
</comment>
<name>A0AAV6HFB0_9TELE</name>
<evidence type="ECO:0000313" key="3">
    <source>
        <dbReference type="Proteomes" id="UP000823561"/>
    </source>
</evidence>
<dbReference type="EMBL" id="JADWDJ010000001">
    <property type="protein sequence ID" value="KAG5285790.1"/>
    <property type="molecule type" value="Genomic_DNA"/>
</dbReference>
<keyword evidence="3" id="KW-1185">Reference proteome</keyword>
<gene>
    <name evidence="2" type="ORF">AALO_G00007470</name>
</gene>
<dbReference type="AlphaFoldDB" id="A0AAV6HFB0"/>
<feature type="region of interest" description="Disordered" evidence="1">
    <location>
        <begin position="549"/>
        <end position="587"/>
    </location>
</feature>
<dbReference type="InterPro" id="IPR053309">
    <property type="entry name" value="Balbiani_Body_Formation"/>
</dbReference>
<evidence type="ECO:0008006" key="4">
    <source>
        <dbReference type="Google" id="ProtNLM"/>
    </source>
</evidence>
<proteinExistence type="predicted"/>
<evidence type="ECO:0000256" key="1">
    <source>
        <dbReference type="SAM" id="MobiDB-lite"/>
    </source>
</evidence>
<feature type="compositionally biased region" description="Basic and acidic residues" evidence="1">
    <location>
        <begin position="570"/>
        <end position="587"/>
    </location>
</feature>
<dbReference type="PANTHER" id="PTHR38654:SF1">
    <property type="entry name" value="BUCKY BALL"/>
    <property type="match status" value="1"/>
</dbReference>
<protein>
    <recommendedName>
        <fullName evidence="4">Bucky ball</fullName>
    </recommendedName>
</protein>
<feature type="region of interest" description="Disordered" evidence="1">
    <location>
        <begin position="601"/>
        <end position="706"/>
    </location>
</feature>
<feature type="compositionally biased region" description="Basic residues" evidence="1">
    <location>
        <begin position="692"/>
        <end position="706"/>
    </location>
</feature>